<gene>
    <name evidence="2" type="ORF">SPARVUS_LOCUS3412291</name>
</gene>
<dbReference type="EMBL" id="CATNWA010005352">
    <property type="protein sequence ID" value="CAI9549856.1"/>
    <property type="molecule type" value="Genomic_DNA"/>
</dbReference>
<feature type="compositionally biased region" description="Low complexity" evidence="1">
    <location>
        <begin position="24"/>
        <end position="41"/>
    </location>
</feature>
<feature type="non-terminal residue" evidence="2">
    <location>
        <position position="167"/>
    </location>
</feature>
<organism evidence="2 3">
    <name type="scientific">Staurois parvus</name>
    <dbReference type="NCBI Taxonomy" id="386267"/>
    <lineage>
        <taxon>Eukaryota</taxon>
        <taxon>Metazoa</taxon>
        <taxon>Chordata</taxon>
        <taxon>Craniata</taxon>
        <taxon>Vertebrata</taxon>
        <taxon>Euteleostomi</taxon>
        <taxon>Amphibia</taxon>
        <taxon>Batrachia</taxon>
        <taxon>Anura</taxon>
        <taxon>Neobatrachia</taxon>
        <taxon>Ranoidea</taxon>
        <taxon>Ranidae</taxon>
        <taxon>Staurois</taxon>
    </lineage>
</organism>
<protein>
    <submittedName>
        <fullName evidence="2">Uncharacterized protein</fullName>
    </submittedName>
</protein>
<keyword evidence="3" id="KW-1185">Reference proteome</keyword>
<feature type="compositionally biased region" description="Polar residues" evidence="1">
    <location>
        <begin position="1"/>
        <end position="14"/>
    </location>
</feature>
<evidence type="ECO:0000256" key="1">
    <source>
        <dbReference type="SAM" id="MobiDB-lite"/>
    </source>
</evidence>
<feature type="compositionally biased region" description="Basic residues" evidence="1">
    <location>
        <begin position="73"/>
        <end position="82"/>
    </location>
</feature>
<proteinExistence type="predicted"/>
<evidence type="ECO:0000313" key="2">
    <source>
        <dbReference type="EMBL" id="CAI9549856.1"/>
    </source>
</evidence>
<evidence type="ECO:0000313" key="3">
    <source>
        <dbReference type="Proteomes" id="UP001162483"/>
    </source>
</evidence>
<feature type="region of interest" description="Disordered" evidence="1">
    <location>
        <begin position="1"/>
        <end position="98"/>
    </location>
</feature>
<dbReference type="Proteomes" id="UP001162483">
    <property type="component" value="Unassembled WGS sequence"/>
</dbReference>
<accession>A0ABN9BRF9</accession>
<sequence length="167" mass="17624">MTAGTGSDIGSSDWTAGIGSPGIKSFGSTASTASSGKAVGSESTGMTAGHRGQTLNRLAGQRASGHQASGHLARQRAPRHLARQWSPSQQARQWAPGHQVPDCLARQRASGHQASGHLACQRAPRHLARQWAPSHQVRQRALSQLARRGTGSGIRIIMDQQRASSQL</sequence>
<comment type="caution">
    <text evidence="2">The sequence shown here is derived from an EMBL/GenBank/DDBJ whole genome shotgun (WGS) entry which is preliminary data.</text>
</comment>
<reference evidence="2" key="1">
    <citation type="submission" date="2023-05" db="EMBL/GenBank/DDBJ databases">
        <authorList>
            <person name="Stuckert A."/>
        </authorList>
    </citation>
    <scope>NUCLEOTIDE SEQUENCE</scope>
</reference>
<name>A0ABN9BRF9_9NEOB</name>